<dbReference type="Pfam" id="PF13406">
    <property type="entry name" value="SLT_2"/>
    <property type="match status" value="1"/>
</dbReference>
<protein>
    <submittedName>
        <fullName evidence="3">Murein transglycosylase</fullName>
    </submittedName>
</protein>
<gene>
    <name evidence="3" type="ORF">GL267_10100</name>
</gene>
<evidence type="ECO:0000259" key="2">
    <source>
        <dbReference type="Pfam" id="PF13406"/>
    </source>
</evidence>
<feature type="domain" description="Transglycosylase SLT" evidence="2">
    <location>
        <begin position="94"/>
        <end position="380"/>
    </location>
</feature>
<dbReference type="EMBL" id="WNJL01000035">
    <property type="protein sequence ID" value="NDU42974.1"/>
    <property type="molecule type" value="Genomic_DNA"/>
</dbReference>
<dbReference type="InterPro" id="IPR043426">
    <property type="entry name" value="MltB-like"/>
</dbReference>
<sequence>MRSYRALPSKTIIAHWLVMALSACATHVDAVNHAAAPVIATPAPRPLPGAPMPEQPSATVMPRINGTCVGNVAFPNFPQQYQHRMQEIACILQKRDGLPASYVIPSLQNARFDARAVALMTPPSPSATPTTPSPWWRYRDRFLRQDRVDQGVRFWRDHAGLLRAVSRKYGVPGPILLGILNIETAFGAFQGHFSVLDCNLSLALALPGRRRFFLHQTAETLKLAQRLNVAPQTLKGSEAGAMGMSQFLSSSYLRYGVTWNDPPGGPMPNLWQSPADVLASTANFFRGHGWQPGQPVLGQVVSGPQTDITPFLQGKHPLSQLRAAGIQPRTAPGLPETTPVGLLRLQTEHGPTLFIAYPNFYVIMGYNPSTYYSATVWAYAKVIQRTLSD</sequence>
<dbReference type="PROSITE" id="PS51257">
    <property type="entry name" value="PROKAR_LIPOPROTEIN"/>
    <property type="match status" value="1"/>
</dbReference>
<dbReference type="GO" id="GO:0009253">
    <property type="term" value="P:peptidoglycan catabolic process"/>
    <property type="evidence" value="ECO:0007669"/>
    <property type="project" value="TreeGrafter"/>
</dbReference>
<proteinExistence type="predicted"/>
<name>A0A845UGI7_9PROT</name>
<feature type="signal peptide" evidence="1">
    <location>
        <begin position="1"/>
        <end position="25"/>
    </location>
</feature>
<dbReference type="PANTHER" id="PTHR30163">
    <property type="entry name" value="MEMBRANE-BOUND LYTIC MUREIN TRANSGLYCOSYLASE B"/>
    <property type="match status" value="1"/>
</dbReference>
<dbReference type="GO" id="GO:0008933">
    <property type="term" value="F:peptidoglycan lytic transglycosylase activity"/>
    <property type="evidence" value="ECO:0007669"/>
    <property type="project" value="TreeGrafter"/>
</dbReference>
<reference evidence="3" key="1">
    <citation type="submission" date="2019-11" db="EMBL/GenBank/DDBJ databases">
        <title>Acidithiobacillus ferrianus sp. nov.: a facultatively anaerobic and extremely acidophilic chemolithoautotroph.</title>
        <authorList>
            <person name="Norris P.R."/>
            <person name="Falagan C."/>
            <person name="Moya-Beltran A."/>
            <person name="Castro M."/>
            <person name="Quatrini R."/>
            <person name="Johnson D.B."/>
        </authorList>
    </citation>
    <scope>NUCLEOTIDE SEQUENCE [LARGE SCALE GENOMIC DNA]</scope>
    <source>
        <strain evidence="3">MG</strain>
    </source>
</reference>
<accession>A0A845UGI7</accession>
<keyword evidence="1" id="KW-0732">Signal</keyword>
<evidence type="ECO:0000256" key="1">
    <source>
        <dbReference type="SAM" id="SignalP"/>
    </source>
</evidence>
<dbReference type="Gene3D" id="1.10.8.350">
    <property type="entry name" value="Bacterial muramidase"/>
    <property type="match status" value="1"/>
</dbReference>
<dbReference type="InterPro" id="IPR031304">
    <property type="entry name" value="SLT_2"/>
</dbReference>
<dbReference type="SUPFAM" id="SSF53955">
    <property type="entry name" value="Lysozyme-like"/>
    <property type="match status" value="1"/>
</dbReference>
<evidence type="ECO:0000313" key="3">
    <source>
        <dbReference type="EMBL" id="NDU42974.1"/>
    </source>
</evidence>
<dbReference type="PANTHER" id="PTHR30163:SF9">
    <property type="entry name" value="MEMBRANE-BOUND LYTIC MUREIN TRANSGLYCOSYLASE B"/>
    <property type="match status" value="1"/>
</dbReference>
<comment type="caution">
    <text evidence="3">The sequence shown here is derived from an EMBL/GenBank/DDBJ whole genome shotgun (WGS) entry which is preliminary data.</text>
</comment>
<dbReference type="AlphaFoldDB" id="A0A845UGI7"/>
<feature type="chain" id="PRO_5032611706" evidence="1">
    <location>
        <begin position="26"/>
        <end position="389"/>
    </location>
</feature>
<dbReference type="InterPro" id="IPR023346">
    <property type="entry name" value="Lysozyme-like_dom_sf"/>
</dbReference>
<dbReference type="Gene3D" id="1.10.530.10">
    <property type="match status" value="1"/>
</dbReference>
<organism evidence="3">
    <name type="scientific">Acidithiobacillus ferrianus</name>
    <dbReference type="NCBI Taxonomy" id="2678518"/>
    <lineage>
        <taxon>Bacteria</taxon>
        <taxon>Pseudomonadati</taxon>
        <taxon>Pseudomonadota</taxon>
        <taxon>Acidithiobacillia</taxon>
        <taxon>Acidithiobacillales</taxon>
        <taxon>Acidithiobacillaceae</taxon>
        <taxon>Acidithiobacillus</taxon>
    </lineage>
</organism>